<comment type="similarity">
    <text evidence="3">Belongs to the ATPase protein YMF19 family.</text>
</comment>
<dbReference type="Pfam" id="PF02326">
    <property type="entry name" value="YMF19"/>
    <property type="match status" value="1"/>
</dbReference>
<name>A0A5P9NWN3_COLSC</name>
<dbReference type="GO" id="GO:0005524">
    <property type="term" value="F:ATP binding"/>
    <property type="evidence" value="ECO:0007669"/>
    <property type="project" value="UniProtKB-KW"/>
</dbReference>
<keyword evidence="14" id="KW-0406">Ion transport</keyword>
<evidence type="ECO:0000256" key="3">
    <source>
        <dbReference type="ARBA" id="ARBA00010946"/>
    </source>
</evidence>
<feature type="transmembrane region" description="Helical" evidence="20">
    <location>
        <begin position="12"/>
        <end position="32"/>
    </location>
</feature>
<reference evidence="22" key="2">
    <citation type="submission" date="2019-10" db="EMBL/GenBank/DDBJ databases">
        <title>Complete mitogenome of the streptophyte green alga Coleochaete scutata (Coleochaetophyceae).</title>
        <authorList>
            <person name="Turmel M."/>
            <person name="Otis C."/>
            <person name="Lemieux C."/>
        </authorList>
    </citation>
    <scope>NUCLEOTIDE SEQUENCE</scope>
</reference>
<evidence type="ECO:0000256" key="10">
    <source>
        <dbReference type="ARBA" id="ARBA00022781"/>
    </source>
</evidence>
<comment type="subcellular location">
    <subcellularLocation>
        <location evidence="2">Mitochondrion membrane</location>
        <topology evidence="2">Single-pass membrane protein</topology>
    </subcellularLocation>
</comment>
<dbReference type="EMBL" id="MK720949">
    <property type="protein sequence ID" value="QIQ23016.1"/>
    <property type="molecule type" value="Genomic_DNA"/>
</dbReference>
<evidence type="ECO:0000259" key="21">
    <source>
        <dbReference type="Pfam" id="PF02326"/>
    </source>
</evidence>
<keyword evidence="6" id="KW-0813">Transport</keyword>
<dbReference type="RefSeq" id="YP_009710028.1">
    <property type="nucleotide sequence ID" value="NC_045180.1"/>
</dbReference>
<evidence type="ECO:0000256" key="17">
    <source>
        <dbReference type="ARBA" id="ARBA00023310"/>
    </source>
</evidence>
<dbReference type="GO" id="GO:1902600">
    <property type="term" value="P:proton transmembrane transport"/>
    <property type="evidence" value="ECO:0007669"/>
    <property type="project" value="UniProtKB-KW"/>
</dbReference>
<gene>
    <name evidence="22" type="primary">atp8</name>
</gene>
<dbReference type="GO" id="GO:0006754">
    <property type="term" value="P:ATP biosynthetic process"/>
    <property type="evidence" value="ECO:0007669"/>
    <property type="project" value="UniProtKB-KW"/>
</dbReference>
<dbReference type="PANTHER" id="PTHR36816">
    <property type="entry name" value="ATP SYNTHASE PROTEIN YMF19"/>
    <property type="match status" value="1"/>
</dbReference>
<keyword evidence="9" id="KW-0547">Nucleotide-binding</keyword>
<dbReference type="InterPro" id="IPR044975">
    <property type="entry name" value="YMF19-like"/>
</dbReference>
<dbReference type="PANTHER" id="PTHR36816:SF1">
    <property type="entry name" value="ATP SYNTHASE PROTEIN YMF19"/>
    <property type="match status" value="1"/>
</dbReference>
<evidence type="ECO:0000256" key="5">
    <source>
        <dbReference type="ARBA" id="ARBA00012473"/>
    </source>
</evidence>
<evidence type="ECO:0000256" key="8">
    <source>
        <dbReference type="ARBA" id="ARBA00022692"/>
    </source>
</evidence>
<keyword evidence="15 22" id="KW-0496">Mitochondrion</keyword>
<reference evidence="23" key="1">
    <citation type="submission" date="2019-03" db="EMBL/GenBank/DDBJ databases">
        <authorList>
            <person name="Cox C."/>
        </authorList>
    </citation>
    <scope>NUCLEOTIDE SEQUENCE</scope>
</reference>
<evidence type="ECO:0000256" key="20">
    <source>
        <dbReference type="SAM" id="Phobius"/>
    </source>
</evidence>
<dbReference type="EMBL" id="MN613583">
    <property type="protein sequence ID" value="QFU80133.1"/>
    <property type="molecule type" value="Genomic_DNA"/>
</dbReference>
<evidence type="ECO:0000256" key="13">
    <source>
        <dbReference type="ARBA" id="ARBA00022989"/>
    </source>
</evidence>
<keyword evidence="16 20" id="KW-0472">Membrane</keyword>
<accession>A0A5P9NWN3</accession>
<evidence type="ECO:0000256" key="12">
    <source>
        <dbReference type="ARBA" id="ARBA00022967"/>
    </source>
</evidence>
<comment type="catalytic activity">
    <reaction evidence="19">
        <text>ATP + H2O + 4 H(+)(in) = ADP + phosphate + 5 H(+)(out)</text>
        <dbReference type="Rhea" id="RHEA:57720"/>
        <dbReference type="ChEBI" id="CHEBI:15377"/>
        <dbReference type="ChEBI" id="CHEBI:15378"/>
        <dbReference type="ChEBI" id="CHEBI:30616"/>
        <dbReference type="ChEBI" id="CHEBI:43474"/>
        <dbReference type="ChEBI" id="CHEBI:456216"/>
        <dbReference type="EC" id="7.1.2.2"/>
    </reaction>
</comment>
<keyword evidence="12" id="KW-1278">Translocase</keyword>
<evidence type="ECO:0000256" key="16">
    <source>
        <dbReference type="ARBA" id="ARBA00023136"/>
    </source>
</evidence>
<feature type="domain" description="ATP synthase YMF19-like N-terminal" evidence="21">
    <location>
        <begin position="3"/>
        <end position="81"/>
    </location>
</feature>
<evidence type="ECO:0000256" key="4">
    <source>
        <dbReference type="ARBA" id="ARBA00011648"/>
    </source>
</evidence>
<dbReference type="GO" id="GO:0031966">
    <property type="term" value="C:mitochondrial membrane"/>
    <property type="evidence" value="ECO:0007669"/>
    <property type="project" value="UniProtKB-SubCell"/>
</dbReference>
<evidence type="ECO:0000256" key="2">
    <source>
        <dbReference type="ARBA" id="ARBA00004304"/>
    </source>
</evidence>
<evidence type="ECO:0000256" key="7">
    <source>
        <dbReference type="ARBA" id="ARBA00022547"/>
    </source>
</evidence>
<sequence>MHQLDQFTYLTQFFWLLIFYISFYVLLCYNGLPKISRILKLRKQLLSKAVLEGGPTTDKNLQDDIVMKESLSTSVSYLSSSTGNASEWCQKVLKKFNEKELLFMNKSFVSSVASMSVSHVLQGFFFERSAPSIILSANTGAMFVQKALPLRSLWLKVQRKVVAVTVKKRRKLT</sequence>
<organism evidence="22">
    <name type="scientific">Coleochaete scutata</name>
    <dbReference type="NCBI Taxonomy" id="3125"/>
    <lineage>
        <taxon>Eukaryota</taxon>
        <taxon>Viridiplantae</taxon>
        <taxon>Streptophyta</taxon>
        <taxon>Coleochaetophyceae</taxon>
        <taxon>Coleochaetales</taxon>
        <taxon>Coleochaetaceae</taxon>
        <taxon>Coleochaete</taxon>
    </lineage>
</organism>
<evidence type="ECO:0000313" key="23">
    <source>
        <dbReference type="EMBL" id="QIQ23016.1"/>
    </source>
</evidence>
<keyword evidence="10" id="KW-0375">Hydrogen ion transport</keyword>
<keyword evidence="17" id="KW-0066">ATP synthesis</keyword>
<dbReference type="GO" id="GO:0045259">
    <property type="term" value="C:proton-transporting ATP synthase complex"/>
    <property type="evidence" value="ECO:0007669"/>
    <property type="project" value="UniProtKB-KW"/>
</dbReference>
<proteinExistence type="inferred from homology"/>
<keyword evidence="13 20" id="KW-1133">Transmembrane helix</keyword>
<keyword evidence="8 20" id="KW-0812">Transmembrane</keyword>
<evidence type="ECO:0000256" key="6">
    <source>
        <dbReference type="ARBA" id="ARBA00022448"/>
    </source>
</evidence>
<evidence type="ECO:0000256" key="18">
    <source>
        <dbReference type="ARBA" id="ARBA00030649"/>
    </source>
</evidence>
<protein>
    <recommendedName>
        <fullName evidence="5">H(+)-transporting two-sector ATPase</fullName>
        <ecNumber evidence="5">7.1.2.2</ecNumber>
    </recommendedName>
    <alternativeName>
        <fullName evidence="18">Mitochondrial protein YMF19</fullName>
    </alternativeName>
</protein>
<evidence type="ECO:0000256" key="11">
    <source>
        <dbReference type="ARBA" id="ARBA00022840"/>
    </source>
</evidence>
<evidence type="ECO:0000256" key="14">
    <source>
        <dbReference type="ARBA" id="ARBA00023065"/>
    </source>
</evidence>
<dbReference type="EC" id="7.1.2.2" evidence="5"/>
<evidence type="ECO:0000256" key="9">
    <source>
        <dbReference type="ARBA" id="ARBA00022741"/>
    </source>
</evidence>
<dbReference type="InterPro" id="IPR003319">
    <property type="entry name" value="YMF19-like_N"/>
</dbReference>
<evidence type="ECO:0000256" key="1">
    <source>
        <dbReference type="ARBA" id="ARBA00003096"/>
    </source>
</evidence>
<geneLocation type="mitochondrion" evidence="22"/>
<keyword evidence="11" id="KW-0067">ATP-binding</keyword>
<evidence type="ECO:0000313" key="22">
    <source>
        <dbReference type="EMBL" id="QFU80133.1"/>
    </source>
</evidence>
<evidence type="ECO:0000256" key="19">
    <source>
        <dbReference type="ARBA" id="ARBA00048383"/>
    </source>
</evidence>
<comment type="function">
    <text evidence="1">This is one of the chains of the nonenzymatic component (CF(0) subunit) of the mitochondrial ATPase complex.</text>
</comment>
<comment type="subunit">
    <text evidence="4">F-type ATPases have 2 components, CF(1) - the catalytic core - and CF(0) - the membrane proton channel. CF(1) has five subunits: alpha(3), beta(3), gamma(1), delta(1), epsilon(1). CF(0) has three main subunits: a, b and c.</text>
</comment>
<dbReference type="AlphaFoldDB" id="A0A5P9NWN3"/>
<keyword evidence="7" id="KW-0138">CF(0)</keyword>
<evidence type="ECO:0000256" key="15">
    <source>
        <dbReference type="ARBA" id="ARBA00023128"/>
    </source>
</evidence>
<dbReference type="GeneID" id="42369834"/>